<dbReference type="OrthoDB" id="414540at2759"/>
<protein>
    <submittedName>
        <fullName evidence="2">Uncharacterized protein</fullName>
    </submittedName>
</protein>
<evidence type="ECO:0000313" key="2">
    <source>
        <dbReference type="EMBL" id="EMF14270.1"/>
    </source>
</evidence>
<reference evidence="2 3" key="1">
    <citation type="journal article" date="2012" name="PLoS Pathog.">
        <title>Diverse lifestyles and strategies of plant pathogenesis encoded in the genomes of eighteen Dothideomycetes fungi.</title>
        <authorList>
            <person name="Ohm R.A."/>
            <person name="Feau N."/>
            <person name="Henrissat B."/>
            <person name="Schoch C.L."/>
            <person name="Horwitz B.A."/>
            <person name="Barry K.W."/>
            <person name="Condon B.J."/>
            <person name="Copeland A.C."/>
            <person name="Dhillon B."/>
            <person name="Glaser F."/>
            <person name="Hesse C.N."/>
            <person name="Kosti I."/>
            <person name="LaButti K."/>
            <person name="Lindquist E.A."/>
            <person name="Lucas S."/>
            <person name="Salamov A.A."/>
            <person name="Bradshaw R.E."/>
            <person name="Ciuffetti L."/>
            <person name="Hamelin R.C."/>
            <person name="Kema G.H.J."/>
            <person name="Lawrence C."/>
            <person name="Scott J.A."/>
            <person name="Spatafora J.W."/>
            <person name="Turgeon B.G."/>
            <person name="de Wit P.J.G.M."/>
            <person name="Zhong S."/>
            <person name="Goodwin S.B."/>
            <person name="Grigoriev I.V."/>
        </authorList>
    </citation>
    <scope>NUCLEOTIDE SEQUENCE [LARGE SCALE GENOMIC DNA]</scope>
    <source>
        <strain evidence="2 3">SO2202</strain>
    </source>
</reference>
<gene>
    <name evidence="2" type="ORF">SEPMUDRAFT_124489</name>
</gene>
<evidence type="ECO:0000256" key="1">
    <source>
        <dbReference type="SAM" id="MobiDB-lite"/>
    </source>
</evidence>
<feature type="compositionally biased region" description="Basic and acidic residues" evidence="1">
    <location>
        <begin position="1"/>
        <end position="13"/>
    </location>
</feature>
<feature type="region of interest" description="Disordered" evidence="1">
    <location>
        <begin position="1"/>
        <end position="28"/>
    </location>
</feature>
<sequence length="59" mass="7102">MQRYMERDRRYDARQGAIGDPYKGFIDPGLADEIDERQREHDEYLRAQQKDAKRDVDDV</sequence>
<dbReference type="HOGENOM" id="CLU_2962383_0_0_1"/>
<evidence type="ECO:0000313" key="3">
    <source>
        <dbReference type="Proteomes" id="UP000016931"/>
    </source>
</evidence>
<organism evidence="2 3">
    <name type="scientific">Sphaerulina musiva (strain SO2202)</name>
    <name type="common">Poplar stem canker fungus</name>
    <name type="synonym">Septoria musiva</name>
    <dbReference type="NCBI Taxonomy" id="692275"/>
    <lineage>
        <taxon>Eukaryota</taxon>
        <taxon>Fungi</taxon>
        <taxon>Dikarya</taxon>
        <taxon>Ascomycota</taxon>
        <taxon>Pezizomycotina</taxon>
        <taxon>Dothideomycetes</taxon>
        <taxon>Dothideomycetidae</taxon>
        <taxon>Mycosphaerellales</taxon>
        <taxon>Mycosphaerellaceae</taxon>
        <taxon>Sphaerulina</taxon>
    </lineage>
</organism>
<dbReference type="Proteomes" id="UP000016931">
    <property type="component" value="Unassembled WGS sequence"/>
</dbReference>
<accession>M3D7X4</accession>
<name>M3D7X4_SPHMS</name>
<keyword evidence="3" id="KW-1185">Reference proteome</keyword>
<dbReference type="EMBL" id="KB456262">
    <property type="protein sequence ID" value="EMF14270.1"/>
    <property type="molecule type" value="Genomic_DNA"/>
</dbReference>
<dbReference type="RefSeq" id="XP_016762391.1">
    <property type="nucleotide sequence ID" value="XM_016901917.1"/>
</dbReference>
<proteinExistence type="predicted"/>
<dbReference type="AlphaFoldDB" id="M3D7X4"/>
<dbReference type="GeneID" id="27899054"/>
<dbReference type="eggNOG" id="ENOG502TAB1">
    <property type="taxonomic scope" value="Eukaryota"/>
</dbReference>